<reference evidence="1 2" key="2">
    <citation type="submission" date="2007-04" db="EMBL/GenBank/DDBJ databases">
        <title>Draft genome sequence of Eubacterium ventriosum (ATCC 27560).</title>
        <authorList>
            <person name="Sudarsanam P."/>
            <person name="Ley R."/>
            <person name="Guruge J."/>
            <person name="Turnbaugh P.J."/>
            <person name="Mahowald M."/>
            <person name="Liep D."/>
            <person name="Gordon J."/>
        </authorList>
    </citation>
    <scope>NUCLEOTIDE SEQUENCE [LARGE SCALE GENOMIC DNA]</scope>
    <source>
        <strain evidence="1 2">ATCC 27560</strain>
    </source>
</reference>
<organism evidence="1 2">
    <name type="scientific">Eubacterium ventriosum ATCC 27560</name>
    <dbReference type="NCBI Taxonomy" id="411463"/>
    <lineage>
        <taxon>Bacteria</taxon>
        <taxon>Bacillati</taxon>
        <taxon>Bacillota</taxon>
        <taxon>Clostridia</taxon>
        <taxon>Eubacteriales</taxon>
        <taxon>Eubacteriaceae</taxon>
        <taxon>Eubacterium</taxon>
    </lineage>
</organism>
<dbReference type="AlphaFoldDB" id="A5Z7M3"/>
<dbReference type="HOGENOM" id="CLU_3396596_0_0_9"/>
<evidence type="ECO:0000313" key="1">
    <source>
        <dbReference type="EMBL" id="EDM50930.1"/>
    </source>
</evidence>
<evidence type="ECO:0000313" key="2">
    <source>
        <dbReference type="Proteomes" id="UP000006000"/>
    </source>
</evidence>
<accession>A5Z7M3</accession>
<protein>
    <submittedName>
        <fullName evidence="1">Uncharacterized protein</fullName>
    </submittedName>
</protein>
<comment type="caution">
    <text evidence="1">The sequence shown here is derived from an EMBL/GenBank/DDBJ whole genome shotgun (WGS) entry which is preliminary data.</text>
</comment>
<dbReference type="Proteomes" id="UP000006000">
    <property type="component" value="Unassembled WGS sequence"/>
</dbReference>
<sequence>MKLTLPFYAHIGACLKVIFPPLCKHRWAKTF</sequence>
<name>A5Z7M3_9FIRM</name>
<reference evidence="1 2" key="1">
    <citation type="submission" date="2007-03" db="EMBL/GenBank/DDBJ databases">
        <authorList>
            <person name="Fulton L."/>
            <person name="Clifton S."/>
            <person name="Fulton B."/>
            <person name="Xu J."/>
            <person name="Minx P."/>
            <person name="Pepin K.H."/>
            <person name="Johnson M."/>
            <person name="Thiruvilangam P."/>
            <person name="Bhonagiri V."/>
            <person name="Nash W.E."/>
            <person name="Mardis E.R."/>
            <person name="Wilson R.K."/>
        </authorList>
    </citation>
    <scope>NUCLEOTIDE SEQUENCE [LARGE SCALE GENOMIC DNA]</scope>
    <source>
        <strain evidence="1 2">ATCC 27560</strain>
    </source>
</reference>
<gene>
    <name evidence="1" type="ORF">EUBVEN_01710</name>
</gene>
<dbReference type="EMBL" id="AAVL02000035">
    <property type="protein sequence ID" value="EDM50930.1"/>
    <property type="molecule type" value="Genomic_DNA"/>
</dbReference>
<proteinExistence type="predicted"/>